<accession>A0A0D0F7X3</accession>
<evidence type="ECO:0000313" key="3">
    <source>
        <dbReference type="EMBL" id="KIO54182.1"/>
    </source>
</evidence>
<dbReference type="InterPro" id="IPR029044">
    <property type="entry name" value="Nucleotide-diphossugar_trans"/>
</dbReference>
<dbReference type="OrthoDB" id="9788101at2"/>
<dbReference type="InterPro" id="IPR001173">
    <property type="entry name" value="Glyco_trans_2-like"/>
</dbReference>
<sequence>MLVSIITVTRNDFDGLNKTINSLTQIDDCFLNYFEHVIIDGLSTDESVPYLKNYVKSPILETTFISEKDKGIYDAMNKGVDNSTGDYCFFLNSGDVIDNNVEFEKLLNVLKDNLGEKLLAGVAFNVKMSNEHISHVVKSREVKKWRLRMPTVHQGIIYKTSYLSNNKYDDKLKICSDFKSVVVALEQNLTFKAVDAQFTILTFGGVSSQKPLLLLKESLSIILSSSLNFFYKMISCLFVIVNVTLFQIYFRVVLFIKK</sequence>
<keyword evidence="1" id="KW-1133">Transmembrane helix</keyword>
<evidence type="ECO:0000313" key="6">
    <source>
        <dbReference type="Proteomes" id="UP000198302"/>
    </source>
</evidence>
<keyword evidence="1" id="KW-0472">Membrane</keyword>
<feature type="domain" description="Glycosyltransferase 2-like" evidence="2">
    <location>
        <begin position="4"/>
        <end position="113"/>
    </location>
</feature>
<gene>
    <name evidence="4" type="ORF">B0A73_04850</name>
    <name evidence="3" type="ORF">IW18_04065</name>
</gene>
<dbReference type="Gene3D" id="3.90.550.10">
    <property type="entry name" value="Spore Coat Polysaccharide Biosynthesis Protein SpsA, Chain A"/>
    <property type="match status" value="1"/>
</dbReference>
<name>A0A0D0F7X3_9FLAO</name>
<proteinExistence type="predicted"/>
<dbReference type="EMBL" id="MUGX01000008">
    <property type="protein sequence ID" value="OXA89713.1"/>
    <property type="molecule type" value="Genomic_DNA"/>
</dbReference>
<evidence type="ECO:0000256" key="1">
    <source>
        <dbReference type="SAM" id="Phobius"/>
    </source>
</evidence>
<feature type="transmembrane region" description="Helical" evidence="1">
    <location>
        <begin position="229"/>
        <end position="250"/>
    </location>
</feature>
<reference evidence="3 5" key="1">
    <citation type="submission" date="2015-01" db="EMBL/GenBank/DDBJ databases">
        <title>Genome of Flavobacterium hibernum DSM 12611.</title>
        <authorList>
            <person name="Stropko S.J."/>
            <person name="Pipes S.E."/>
            <person name="Newman J.D."/>
        </authorList>
    </citation>
    <scope>NUCLEOTIDE SEQUENCE [LARGE SCALE GENOMIC DNA]</scope>
    <source>
        <strain evidence="3 5">DSM 12611</strain>
    </source>
</reference>
<reference evidence="4 6" key="2">
    <citation type="submission" date="2016-11" db="EMBL/GenBank/DDBJ databases">
        <title>Whole genomes of Flavobacteriaceae.</title>
        <authorList>
            <person name="Stine C."/>
            <person name="Li C."/>
            <person name="Tadesse D."/>
        </authorList>
    </citation>
    <scope>NUCLEOTIDE SEQUENCE [LARGE SCALE GENOMIC DNA]</scope>
    <source>
        <strain evidence="4 6">ATCC 51468</strain>
    </source>
</reference>
<evidence type="ECO:0000313" key="4">
    <source>
        <dbReference type="EMBL" id="OXA89713.1"/>
    </source>
</evidence>
<evidence type="ECO:0000313" key="5">
    <source>
        <dbReference type="Proteomes" id="UP000032061"/>
    </source>
</evidence>
<dbReference type="AlphaFoldDB" id="A0A0D0F7X3"/>
<dbReference type="STRING" id="37752.IW18_04065"/>
<organism evidence="3 5">
    <name type="scientific">Flavobacterium hibernum</name>
    <dbReference type="NCBI Taxonomy" id="37752"/>
    <lineage>
        <taxon>Bacteria</taxon>
        <taxon>Pseudomonadati</taxon>
        <taxon>Bacteroidota</taxon>
        <taxon>Flavobacteriia</taxon>
        <taxon>Flavobacteriales</taxon>
        <taxon>Flavobacteriaceae</taxon>
        <taxon>Flavobacterium</taxon>
    </lineage>
</organism>
<dbReference type="Proteomes" id="UP000032061">
    <property type="component" value="Unassembled WGS sequence"/>
</dbReference>
<comment type="caution">
    <text evidence="3">The sequence shown here is derived from an EMBL/GenBank/DDBJ whole genome shotgun (WGS) entry which is preliminary data.</text>
</comment>
<dbReference type="GO" id="GO:0016758">
    <property type="term" value="F:hexosyltransferase activity"/>
    <property type="evidence" value="ECO:0007669"/>
    <property type="project" value="UniProtKB-ARBA"/>
</dbReference>
<dbReference type="Proteomes" id="UP000198302">
    <property type="component" value="Unassembled WGS sequence"/>
</dbReference>
<dbReference type="RefSeq" id="WP_041516287.1">
    <property type="nucleotide sequence ID" value="NZ_JPRK01000004.1"/>
</dbReference>
<dbReference type="PANTHER" id="PTHR22916">
    <property type="entry name" value="GLYCOSYLTRANSFERASE"/>
    <property type="match status" value="1"/>
</dbReference>
<keyword evidence="6" id="KW-1185">Reference proteome</keyword>
<evidence type="ECO:0000259" key="2">
    <source>
        <dbReference type="Pfam" id="PF00535"/>
    </source>
</evidence>
<dbReference type="SUPFAM" id="SSF53448">
    <property type="entry name" value="Nucleotide-diphospho-sugar transferases"/>
    <property type="match status" value="1"/>
</dbReference>
<dbReference type="EMBL" id="JPRK01000004">
    <property type="protein sequence ID" value="KIO54182.1"/>
    <property type="molecule type" value="Genomic_DNA"/>
</dbReference>
<dbReference type="Pfam" id="PF00535">
    <property type="entry name" value="Glycos_transf_2"/>
    <property type="match status" value="1"/>
</dbReference>
<keyword evidence="1" id="KW-0812">Transmembrane</keyword>
<protein>
    <recommendedName>
        <fullName evidence="2">Glycosyltransferase 2-like domain-containing protein</fullName>
    </recommendedName>
</protein>
<dbReference type="PANTHER" id="PTHR22916:SF67">
    <property type="entry name" value="COLANIC ACID BIOSYNTHESIS GLYCOSYL TRANSFERASE WCAE-RELATED"/>
    <property type="match status" value="1"/>
</dbReference>